<feature type="transmembrane region" description="Helical" evidence="5">
    <location>
        <begin position="151"/>
        <end position="176"/>
    </location>
</feature>
<dbReference type="SUPFAM" id="SSF103473">
    <property type="entry name" value="MFS general substrate transporter"/>
    <property type="match status" value="1"/>
</dbReference>
<evidence type="ECO:0000256" key="2">
    <source>
        <dbReference type="ARBA" id="ARBA00022692"/>
    </source>
</evidence>
<dbReference type="Gene3D" id="1.20.1250.20">
    <property type="entry name" value="MFS general substrate transporter like domains"/>
    <property type="match status" value="1"/>
</dbReference>
<feature type="transmembrane region" description="Helical" evidence="5">
    <location>
        <begin position="25"/>
        <end position="45"/>
    </location>
</feature>
<feature type="domain" description="Major facilitator superfamily (MFS) profile" evidence="6">
    <location>
        <begin position="28"/>
        <end position="496"/>
    </location>
</feature>
<organism evidence="7 8">
    <name type="scientific">Gryllotalpicola daejeonensis</name>
    <dbReference type="NCBI Taxonomy" id="993087"/>
    <lineage>
        <taxon>Bacteria</taxon>
        <taxon>Bacillati</taxon>
        <taxon>Actinomycetota</taxon>
        <taxon>Actinomycetes</taxon>
        <taxon>Micrococcales</taxon>
        <taxon>Microbacteriaceae</taxon>
        <taxon>Gryllotalpicola</taxon>
    </lineage>
</organism>
<dbReference type="Gene3D" id="1.20.1720.10">
    <property type="entry name" value="Multidrug resistance protein D"/>
    <property type="match status" value="1"/>
</dbReference>
<dbReference type="EMBL" id="BAABBV010000001">
    <property type="protein sequence ID" value="GAA4163373.1"/>
    <property type="molecule type" value="Genomic_DNA"/>
</dbReference>
<sequence length="515" mass="53442">MTTTTSLAPLTGVDRRLAALRIKPVNAVAIVAAMIVFVGDAQALALIPLSNTMQKEYNLTPAESSLVLAILGLVGAGFLPVITRLAERVSLRTFLLVGVALVTIGNAACAVAPGFTVLLIGRGIIGFSAAMPIALALVREKADSEHSTNRALAVVTAAVGISVVFSFLLGGFILKIGGHVNTVFWVMAAVGLATFIVGLVIVPDFRTTRRQRLDLAGAITLVVGLTLVAVGIGFVDSAGLRGLLILVAGLVVMLLWVVIELNVKDPMIDLRLTFRRFTVPAFILGGLFGAVAVISNLAVTSYGEFDPKPFAEVPALAGPLGYGWGLIVLETSLFLMPTAFFILIGGFTVGRIITRIGVKRTFYIASFCTIVAFALMAIGHSHVWVNVVGMGIWGVAYALGSTAANAAVLHAAGDTEGAHFSAASSTLVATIGGLAAPVFTAILYAFAVTVPIPDGKGGTVPTAIPTVSSYVNVYWALAVAGVLMLIFTVLHKNQKFRGGAPIEEPAAAPAVEVGE</sequence>
<protein>
    <submittedName>
        <fullName evidence="7">MFS transporter</fullName>
    </submittedName>
</protein>
<proteinExistence type="predicted"/>
<dbReference type="Proteomes" id="UP001415169">
    <property type="component" value="Unassembled WGS sequence"/>
</dbReference>
<dbReference type="Pfam" id="PF07690">
    <property type="entry name" value="MFS_1"/>
    <property type="match status" value="1"/>
</dbReference>
<dbReference type="PANTHER" id="PTHR42718">
    <property type="entry name" value="MAJOR FACILITATOR SUPERFAMILY MULTIDRUG TRANSPORTER MFSC"/>
    <property type="match status" value="1"/>
</dbReference>
<feature type="transmembrane region" description="Helical" evidence="5">
    <location>
        <begin position="240"/>
        <end position="259"/>
    </location>
</feature>
<keyword evidence="4 5" id="KW-0472">Membrane</keyword>
<evidence type="ECO:0000256" key="4">
    <source>
        <dbReference type="ARBA" id="ARBA00023136"/>
    </source>
</evidence>
<dbReference type="InterPro" id="IPR036259">
    <property type="entry name" value="MFS_trans_sf"/>
</dbReference>
<feature type="transmembrane region" description="Helical" evidence="5">
    <location>
        <begin position="94"/>
        <end position="113"/>
    </location>
</feature>
<keyword evidence="3 5" id="KW-1133">Transmembrane helix</keyword>
<evidence type="ECO:0000259" key="6">
    <source>
        <dbReference type="PROSITE" id="PS50850"/>
    </source>
</evidence>
<evidence type="ECO:0000256" key="1">
    <source>
        <dbReference type="ARBA" id="ARBA00004651"/>
    </source>
</evidence>
<feature type="transmembrane region" description="Helical" evidence="5">
    <location>
        <begin position="182"/>
        <end position="203"/>
    </location>
</feature>
<keyword evidence="8" id="KW-1185">Reference proteome</keyword>
<evidence type="ECO:0000313" key="7">
    <source>
        <dbReference type="EMBL" id="GAA4163373.1"/>
    </source>
</evidence>
<feature type="transmembrane region" description="Helical" evidence="5">
    <location>
        <begin position="391"/>
        <end position="413"/>
    </location>
</feature>
<evidence type="ECO:0000313" key="8">
    <source>
        <dbReference type="Proteomes" id="UP001415169"/>
    </source>
</evidence>
<accession>A0ABP7ZLQ8</accession>
<feature type="transmembrane region" description="Helical" evidence="5">
    <location>
        <begin position="119"/>
        <end position="139"/>
    </location>
</feature>
<feature type="transmembrane region" description="Helical" evidence="5">
    <location>
        <begin position="472"/>
        <end position="490"/>
    </location>
</feature>
<feature type="transmembrane region" description="Helical" evidence="5">
    <location>
        <begin position="65"/>
        <end position="82"/>
    </location>
</feature>
<evidence type="ECO:0000256" key="5">
    <source>
        <dbReference type="SAM" id="Phobius"/>
    </source>
</evidence>
<feature type="transmembrane region" description="Helical" evidence="5">
    <location>
        <begin position="215"/>
        <end position="234"/>
    </location>
</feature>
<feature type="transmembrane region" description="Helical" evidence="5">
    <location>
        <begin position="425"/>
        <end position="452"/>
    </location>
</feature>
<dbReference type="InterPro" id="IPR020846">
    <property type="entry name" value="MFS_dom"/>
</dbReference>
<name>A0ABP7ZLQ8_9MICO</name>
<dbReference type="PANTHER" id="PTHR42718:SF35">
    <property type="entry name" value="BLL0718 PROTEIN"/>
    <property type="match status" value="1"/>
</dbReference>
<comment type="caution">
    <text evidence="7">The sequence shown here is derived from an EMBL/GenBank/DDBJ whole genome shotgun (WGS) entry which is preliminary data.</text>
</comment>
<keyword evidence="2 5" id="KW-0812">Transmembrane</keyword>
<feature type="transmembrane region" description="Helical" evidence="5">
    <location>
        <begin position="362"/>
        <end position="385"/>
    </location>
</feature>
<feature type="transmembrane region" description="Helical" evidence="5">
    <location>
        <begin position="279"/>
        <end position="302"/>
    </location>
</feature>
<evidence type="ECO:0000256" key="3">
    <source>
        <dbReference type="ARBA" id="ARBA00022989"/>
    </source>
</evidence>
<reference evidence="7" key="1">
    <citation type="journal article" date="2014" name="Int. J. Syst. Evol. Microbiol.">
        <title>Complete genome of a new Firmicutes species belonging to the dominant human colonic microbiota ('Ruminococcus bicirculans') reveals two chromosomes and a selective capacity to utilize plant glucans.</title>
        <authorList>
            <consortium name="NISC Comparative Sequencing Program"/>
            <person name="Wegmann U."/>
            <person name="Louis P."/>
            <person name="Goesmann A."/>
            <person name="Henrissat B."/>
            <person name="Duncan S.H."/>
            <person name="Flint H.J."/>
        </authorList>
    </citation>
    <scope>NUCLEOTIDE SEQUENCE</scope>
    <source>
        <strain evidence="7">JCM 17590</strain>
    </source>
</reference>
<comment type="subcellular location">
    <subcellularLocation>
        <location evidence="1">Cell membrane</location>
        <topology evidence="1">Multi-pass membrane protein</topology>
    </subcellularLocation>
</comment>
<gene>
    <name evidence="7" type="ORF">GCM10022286_23750</name>
</gene>
<feature type="transmembrane region" description="Helical" evidence="5">
    <location>
        <begin position="322"/>
        <end position="350"/>
    </location>
</feature>
<reference evidence="7" key="2">
    <citation type="submission" date="2023-12" db="EMBL/GenBank/DDBJ databases">
        <authorList>
            <person name="Sun Q."/>
            <person name="Inoue M."/>
        </authorList>
    </citation>
    <scope>NUCLEOTIDE SEQUENCE</scope>
    <source>
        <strain evidence="7">JCM 17590</strain>
    </source>
</reference>
<dbReference type="InterPro" id="IPR011701">
    <property type="entry name" value="MFS"/>
</dbReference>
<dbReference type="RefSeq" id="WP_344792001.1">
    <property type="nucleotide sequence ID" value="NZ_BAABBV010000001.1"/>
</dbReference>
<dbReference type="PROSITE" id="PS50850">
    <property type="entry name" value="MFS"/>
    <property type="match status" value="1"/>
</dbReference>